<dbReference type="InterPro" id="IPR050315">
    <property type="entry name" value="FAD-oxidoreductase_2"/>
</dbReference>
<keyword evidence="7" id="KW-1185">Reference proteome</keyword>
<keyword evidence="4" id="KW-0560">Oxidoreductase</keyword>
<comment type="caution">
    <text evidence="6">The sequence shown here is derived from an EMBL/GenBank/DDBJ whole genome shotgun (WGS) entry which is preliminary data.</text>
</comment>
<evidence type="ECO:0000313" key="7">
    <source>
        <dbReference type="Proteomes" id="UP001343724"/>
    </source>
</evidence>
<gene>
    <name evidence="6" type="ORF">VJ920_06030</name>
</gene>
<evidence type="ECO:0000256" key="2">
    <source>
        <dbReference type="ARBA" id="ARBA00022630"/>
    </source>
</evidence>
<evidence type="ECO:0000259" key="5">
    <source>
        <dbReference type="Pfam" id="PF00890"/>
    </source>
</evidence>
<accession>A0ABU6IYV9</accession>
<dbReference type="SUPFAM" id="SSF51905">
    <property type="entry name" value="FAD/NAD(P)-binding domain"/>
    <property type="match status" value="1"/>
</dbReference>
<feature type="domain" description="FAD-dependent oxidoreductase 2 FAD-binding" evidence="5">
    <location>
        <begin position="80"/>
        <end position="530"/>
    </location>
</feature>
<dbReference type="InterPro" id="IPR027477">
    <property type="entry name" value="Succ_DH/fumarate_Rdtase_cat_sf"/>
</dbReference>
<dbReference type="NCBIfam" id="TIGR01409">
    <property type="entry name" value="TAT_signal_seq"/>
    <property type="match status" value="1"/>
</dbReference>
<dbReference type="PANTHER" id="PTHR43400">
    <property type="entry name" value="FUMARATE REDUCTASE"/>
    <property type="match status" value="1"/>
</dbReference>
<dbReference type="InterPro" id="IPR003953">
    <property type="entry name" value="FAD-dep_OxRdtase_2_FAD-bd"/>
</dbReference>
<proteinExistence type="predicted"/>
<protein>
    <submittedName>
        <fullName evidence="6">FAD-dependent oxidoreductase</fullName>
    </submittedName>
</protein>
<evidence type="ECO:0000256" key="3">
    <source>
        <dbReference type="ARBA" id="ARBA00022827"/>
    </source>
</evidence>
<dbReference type="SUPFAM" id="SSF56425">
    <property type="entry name" value="Succinate dehydrogenase/fumarate reductase flavoprotein, catalytic domain"/>
    <property type="match status" value="1"/>
</dbReference>
<dbReference type="Pfam" id="PF00890">
    <property type="entry name" value="FAD_binding_2"/>
    <property type="match status" value="1"/>
</dbReference>
<keyword evidence="2" id="KW-0285">Flavoprotein</keyword>
<dbReference type="Gene3D" id="3.90.700.10">
    <property type="entry name" value="Succinate dehydrogenase/fumarate reductase flavoprotein, catalytic domain"/>
    <property type="match status" value="1"/>
</dbReference>
<keyword evidence="3" id="KW-0274">FAD</keyword>
<name>A0ABU6IYV9_9ACTN</name>
<comment type="cofactor">
    <cofactor evidence="1">
        <name>FAD</name>
        <dbReference type="ChEBI" id="CHEBI:57692"/>
    </cofactor>
</comment>
<dbReference type="Proteomes" id="UP001343724">
    <property type="component" value="Unassembled WGS sequence"/>
</dbReference>
<organism evidence="6 7">
    <name type="scientific">Adlercreutzia shanghongiae</name>
    <dbReference type="NCBI Taxonomy" id="3111773"/>
    <lineage>
        <taxon>Bacteria</taxon>
        <taxon>Bacillati</taxon>
        <taxon>Actinomycetota</taxon>
        <taxon>Coriobacteriia</taxon>
        <taxon>Eggerthellales</taxon>
        <taxon>Eggerthellaceae</taxon>
        <taxon>Adlercreutzia</taxon>
    </lineage>
</organism>
<dbReference type="Gene3D" id="3.50.50.60">
    <property type="entry name" value="FAD/NAD(P)-binding domain"/>
    <property type="match status" value="1"/>
</dbReference>
<sequence length="561" mass="61136">MEKHGYIPSEGPQLNRRNFLHMAAAAGLAGGTVLLAGCAPKQSSDPEALAATSEANAKSSWRTAPEPIDESLITDTVEADVVIIGGGISGVSTGAAAIENGLSVIVLEQNEEPRMMGFDFGGINSTLAKEAGLELSDEEIYQMVRDWTHMSANRVRPDIILNFVRESGPALDWVVEKAVNWGCRPVLAAMKSESDTYYNYIRPIEFPDGPLYDPSKGQFGGNDIITCLRKEVEASGQYLTNTTAEQLEKEGESVTGVIASKGDGSYVRYKASKGVVLATGDFGANEEMMEELTEFDFASYSNPLDYSNVSLGTGLGHRMGLWAGGVFQMGPQPLMLLPMTYPYFYLHVNNLAKRYCNEDCDSVNMCINQLQQPNGTSWSIFDAKWRTEIPASLEVSGGMSWDQDFRELGTPWSVENEEAWLQYELESGSLVMADTLEELAEKTELPLESLKETIARYNELAEAGNDLDFGKRRELMTTIAEPPFYALRMLSEMCVTVGGLNVDVNHQLLDENANPIPGLYGVGNVAAGLFGVDYIEAPVPGVSLGRCVTFGKNLGEHLATL</sequence>
<dbReference type="InterPro" id="IPR006311">
    <property type="entry name" value="TAT_signal"/>
</dbReference>
<evidence type="ECO:0000256" key="4">
    <source>
        <dbReference type="ARBA" id="ARBA00023002"/>
    </source>
</evidence>
<dbReference type="InterPro" id="IPR036188">
    <property type="entry name" value="FAD/NAD-bd_sf"/>
</dbReference>
<dbReference type="EMBL" id="JAYMFH010000005">
    <property type="protein sequence ID" value="MEC4294860.1"/>
    <property type="molecule type" value="Genomic_DNA"/>
</dbReference>
<reference evidence="6 7" key="1">
    <citation type="submission" date="2024-01" db="EMBL/GenBank/DDBJ databases">
        <title>novel species in genus Adlercreutzia.</title>
        <authorList>
            <person name="Liu X."/>
        </authorList>
    </citation>
    <scope>NUCLEOTIDE SEQUENCE [LARGE SCALE GENOMIC DNA]</scope>
    <source>
        <strain evidence="6 7">R22</strain>
    </source>
</reference>
<dbReference type="RefSeq" id="WP_326437840.1">
    <property type="nucleotide sequence ID" value="NZ_JAYMFH010000005.1"/>
</dbReference>
<dbReference type="PROSITE" id="PS51318">
    <property type="entry name" value="TAT"/>
    <property type="match status" value="1"/>
</dbReference>
<evidence type="ECO:0000256" key="1">
    <source>
        <dbReference type="ARBA" id="ARBA00001974"/>
    </source>
</evidence>
<evidence type="ECO:0000313" key="6">
    <source>
        <dbReference type="EMBL" id="MEC4294860.1"/>
    </source>
</evidence>
<dbReference type="InterPro" id="IPR019546">
    <property type="entry name" value="TAT_signal_bac_arc"/>
</dbReference>
<dbReference type="PANTHER" id="PTHR43400:SF10">
    <property type="entry name" value="3-OXOSTEROID 1-DEHYDROGENASE"/>
    <property type="match status" value="1"/>
</dbReference>